<evidence type="ECO:0000313" key="4">
    <source>
        <dbReference type="Proteomes" id="UP001321473"/>
    </source>
</evidence>
<feature type="domain" description="Nose resistant-to-fluoxetine protein N-terminal" evidence="2">
    <location>
        <begin position="42"/>
        <end position="185"/>
    </location>
</feature>
<feature type="transmembrane region" description="Helical" evidence="1">
    <location>
        <begin position="239"/>
        <end position="264"/>
    </location>
</feature>
<dbReference type="PANTHER" id="PTHR11161:SF0">
    <property type="entry name" value="O-ACYLTRANSFERASE LIKE PROTEIN"/>
    <property type="match status" value="1"/>
</dbReference>
<keyword evidence="1" id="KW-0472">Membrane</keyword>
<protein>
    <recommendedName>
        <fullName evidence="2">Nose resistant-to-fluoxetine protein N-terminal domain-containing protein</fullName>
    </recommendedName>
</protein>
<dbReference type="Pfam" id="PF20146">
    <property type="entry name" value="NRF"/>
    <property type="match status" value="1"/>
</dbReference>
<reference evidence="3 4" key="1">
    <citation type="journal article" date="2023" name="Arcadia Sci">
        <title>De novo assembly of a long-read Amblyomma americanum tick genome.</title>
        <authorList>
            <person name="Chou S."/>
            <person name="Poskanzer K.E."/>
            <person name="Rollins M."/>
            <person name="Thuy-Boun P.S."/>
        </authorList>
    </citation>
    <scope>NUCLEOTIDE SEQUENCE [LARGE SCALE GENOMIC DNA]</scope>
    <source>
        <strain evidence="3">F_SG_1</strain>
        <tissue evidence="3">Salivary glands</tissue>
    </source>
</reference>
<proteinExistence type="predicted"/>
<gene>
    <name evidence="3" type="ORF">V5799_016333</name>
</gene>
<dbReference type="InterPro" id="IPR052728">
    <property type="entry name" value="O2_lipid_transport_reg"/>
</dbReference>
<dbReference type="EMBL" id="JARKHS020006795">
    <property type="protein sequence ID" value="KAK8782327.1"/>
    <property type="molecule type" value="Genomic_DNA"/>
</dbReference>
<dbReference type="SMART" id="SM00703">
    <property type="entry name" value="NRF"/>
    <property type="match status" value="1"/>
</dbReference>
<feature type="transmembrane region" description="Helical" evidence="1">
    <location>
        <begin position="539"/>
        <end position="563"/>
    </location>
</feature>
<feature type="transmembrane region" description="Helical" evidence="1">
    <location>
        <begin position="417"/>
        <end position="437"/>
    </location>
</feature>
<sequence length="613" mass="69704">MTTSSEQQDDINYGQAVRNAVSQAIASIPPSIQRRLLGADIRPECSVGLLRTMRAFTNLEPWALRLLDATGKYPTGLLQGTRSDVGAYDECIETIVRDSFGHDLSHGQYCNLLVYVKNVSAFEGIVESILPIMHPMLRYYKKYFTYKAFPVLRLGICFLDDCSRQDLQNIADAVKPPIIDIKVSTCATAEPEPWNATQTAIVSKVCLEGTLVETLTSFSAAANTRALLRVAKKTDADRYALQFVHGIRLFALGHIVLGHTYVAVSDNWARFLNFLIDTQSWPCMIIAGAFNGVDTFFFLSGFFLSFTVTKQKGSAPIIFVVGMLRRLIRTCVPLFFIIMCFYVLPLFVTGPDTKTFFLRFHEEVVEHWWHWLLQIKNFYDMELMIVLGHTWFLSADFQLFLVSFVTLLLLKSRKTMTLGAFVLLSLLSYIVVAWTLASDSDVMPFLILPSQRPEVAIKTVNNYYQRPFYHAMCYFSGCITFLIMEDFRQRKLTKAMRLAGWCVASVSMLCCIFMKIAWYKSPNPTSVVGNLLVAFSDRFLWSLFLAWATLVCSTGRGGVFARFLSCDVFVPLSKLSFGVYLIHLPFIELMLHASRERLFYSHFTQVKYGCFYD</sequence>
<keyword evidence="4" id="KW-1185">Reference proteome</keyword>
<feature type="transmembrane region" description="Helical" evidence="1">
    <location>
        <begin position="327"/>
        <end position="348"/>
    </location>
</feature>
<organism evidence="3 4">
    <name type="scientific">Amblyomma americanum</name>
    <name type="common">Lone star tick</name>
    <dbReference type="NCBI Taxonomy" id="6943"/>
    <lineage>
        <taxon>Eukaryota</taxon>
        <taxon>Metazoa</taxon>
        <taxon>Ecdysozoa</taxon>
        <taxon>Arthropoda</taxon>
        <taxon>Chelicerata</taxon>
        <taxon>Arachnida</taxon>
        <taxon>Acari</taxon>
        <taxon>Parasitiformes</taxon>
        <taxon>Ixodida</taxon>
        <taxon>Ixodoidea</taxon>
        <taxon>Ixodidae</taxon>
        <taxon>Amblyomminae</taxon>
        <taxon>Amblyomma</taxon>
    </lineage>
</organism>
<keyword evidence="1" id="KW-0812">Transmembrane</keyword>
<dbReference type="PANTHER" id="PTHR11161">
    <property type="entry name" value="O-ACYLTRANSFERASE"/>
    <property type="match status" value="1"/>
</dbReference>
<dbReference type="Proteomes" id="UP001321473">
    <property type="component" value="Unassembled WGS sequence"/>
</dbReference>
<feature type="transmembrane region" description="Helical" evidence="1">
    <location>
        <begin position="391"/>
        <end position="410"/>
    </location>
</feature>
<feature type="transmembrane region" description="Helical" evidence="1">
    <location>
        <begin position="468"/>
        <end position="487"/>
    </location>
</feature>
<evidence type="ECO:0000256" key="1">
    <source>
        <dbReference type="SAM" id="Phobius"/>
    </source>
</evidence>
<feature type="transmembrane region" description="Helical" evidence="1">
    <location>
        <begin position="575"/>
        <end position="593"/>
    </location>
</feature>
<name>A0AAQ4F5E0_AMBAM</name>
<dbReference type="Pfam" id="PF01757">
    <property type="entry name" value="Acyl_transf_3"/>
    <property type="match status" value="1"/>
</dbReference>
<dbReference type="AlphaFoldDB" id="A0AAQ4F5E0"/>
<dbReference type="InterPro" id="IPR002656">
    <property type="entry name" value="Acyl_transf_3_dom"/>
</dbReference>
<evidence type="ECO:0000313" key="3">
    <source>
        <dbReference type="EMBL" id="KAK8782327.1"/>
    </source>
</evidence>
<evidence type="ECO:0000259" key="2">
    <source>
        <dbReference type="SMART" id="SM00703"/>
    </source>
</evidence>
<dbReference type="InterPro" id="IPR006621">
    <property type="entry name" value="Nose-resist-to-fluoxetine_N"/>
</dbReference>
<keyword evidence="1" id="KW-1133">Transmembrane helix</keyword>
<feature type="transmembrane region" description="Helical" evidence="1">
    <location>
        <begin position="284"/>
        <end position="306"/>
    </location>
</feature>
<feature type="transmembrane region" description="Helical" evidence="1">
    <location>
        <begin position="499"/>
        <end position="519"/>
    </location>
</feature>
<accession>A0AAQ4F5E0</accession>
<dbReference type="GO" id="GO:0016747">
    <property type="term" value="F:acyltransferase activity, transferring groups other than amino-acyl groups"/>
    <property type="evidence" value="ECO:0007669"/>
    <property type="project" value="InterPro"/>
</dbReference>
<comment type="caution">
    <text evidence="3">The sequence shown here is derived from an EMBL/GenBank/DDBJ whole genome shotgun (WGS) entry which is preliminary data.</text>
</comment>